<reference evidence="1" key="2">
    <citation type="journal article" date="2021" name="PeerJ">
        <title>Extensive microbial diversity within the chicken gut microbiome revealed by metagenomics and culture.</title>
        <authorList>
            <person name="Gilroy R."/>
            <person name="Ravi A."/>
            <person name="Getino M."/>
            <person name="Pursley I."/>
            <person name="Horton D.L."/>
            <person name="Alikhan N.F."/>
            <person name="Baker D."/>
            <person name="Gharbi K."/>
            <person name="Hall N."/>
            <person name="Watson M."/>
            <person name="Adriaenssens E.M."/>
            <person name="Foster-Nyarko E."/>
            <person name="Jarju S."/>
            <person name="Secka A."/>
            <person name="Antonio M."/>
            <person name="Oren A."/>
            <person name="Chaudhuri R.R."/>
            <person name="La Ragione R."/>
            <person name="Hildebrand F."/>
            <person name="Pallen M.J."/>
        </authorList>
    </citation>
    <scope>NUCLEOTIDE SEQUENCE</scope>
    <source>
        <strain evidence="1">ChiGjej3B3-5194</strain>
    </source>
</reference>
<name>A0A9D1FGW2_9PROT</name>
<dbReference type="Proteomes" id="UP000886742">
    <property type="component" value="Unassembled WGS sequence"/>
</dbReference>
<organism evidence="1 2">
    <name type="scientific">Candidatus Enterousia intestinigallinarum</name>
    <dbReference type="NCBI Taxonomy" id="2840790"/>
    <lineage>
        <taxon>Bacteria</taxon>
        <taxon>Pseudomonadati</taxon>
        <taxon>Pseudomonadota</taxon>
        <taxon>Alphaproteobacteria</taxon>
        <taxon>Candidatus Enterousia</taxon>
    </lineage>
</organism>
<accession>A0A9D1FGW2</accession>
<evidence type="ECO:0000313" key="1">
    <source>
        <dbReference type="EMBL" id="HIS70803.1"/>
    </source>
</evidence>
<sequence>MHTKIDLCSTALLKLGERPIQSLTEDTAAAQLARTLFDSVMDMLLAMHPWRFACRRFDIVKNEDGDFIIPTDVLRILKCDGEIIGDKIISPAEKMSVTAIVHVAPESFPGYFASLAATKLAMEFCIPLIGDQTVFRMLAALYESELQTAKFIDSTTSSTQNNIENFSLINARF</sequence>
<dbReference type="AlphaFoldDB" id="A0A9D1FGW2"/>
<dbReference type="EMBL" id="DVJI01000010">
    <property type="protein sequence ID" value="HIS70803.1"/>
    <property type="molecule type" value="Genomic_DNA"/>
</dbReference>
<protein>
    <submittedName>
        <fullName evidence="1">Uncharacterized protein</fullName>
    </submittedName>
</protein>
<evidence type="ECO:0000313" key="2">
    <source>
        <dbReference type="Proteomes" id="UP000886742"/>
    </source>
</evidence>
<gene>
    <name evidence="1" type="ORF">IAD02_02325</name>
</gene>
<proteinExistence type="predicted"/>
<comment type="caution">
    <text evidence="1">The sequence shown here is derived from an EMBL/GenBank/DDBJ whole genome shotgun (WGS) entry which is preliminary data.</text>
</comment>
<reference evidence="1" key="1">
    <citation type="submission" date="2020-10" db="EMBL/GenBank/DDBJ databases">
        <authorList>
            <person name="Gilroy R."/>
        </authorList>
    </citation>
    <scope>NUCLEOTIDE SEQUENCE</scope>
    <source>
        <strain evidence="1">ChiGjej3B3-5194</strain>
    </source>
</reference>